<feature type="compositionally biased region" description="Low complexity" evidence="7">
    <location>
        <begin position="280"/>
        <end position="291"/>
    </location>
</feature>
<dbReference type="GO" id="GO:0005634">
    <property type="term" value="C:nucleus"/>
    <property type="evidence" value="ECO:0007669"/>
    <property type="project" value="UniProtKB-SubCell"/>
</dbReference>
<feature type="region of interest" description="Disordered" evidence="7">
    <location>
        <begin position="60"/>
        <end position="83"/>
    </location>
</feature>
<dbReference type="OrthoDB" id="2284405at2759"/>
<dbReference type="GO" id="GO:0000987">
    <property type="term" value="F:cis-regulatory region sequence-specific DNA binding"/>
    <property type="evidence" value="ECO:0007669"/>
    <property type="project" value="InterPro"/>
</dbReference>
<feature type="compositionally biased region" description="Acidic residues" evidence="7">
    <location>
        <begin position="239"/>
        <end position="249"/>
    </location>
</feature>
<evidence type="ECO:0000259" key="8">
    <source>
        <dbReference type="PROSITE" id="PS50066"/>
    </source>
</evidence>
<dbReference type="InterPro" id="IPR033897">
    <property type="entry name" value="SRF-like_MADS-box"/>
</dbReference>
<accession>A0A7R8WBT3</accession>
<keyword evidence="4" id="KW-0804">Transcription</keyword>
<dbReference type="FunFam" id="3.40.1810.10:FF:000002">
    <property type="entry name" value="Serum response factor b"/>
    <property type="match status" value="1"/>
</dbReference>
<comment type="subcellular location">
    <subcellularLocation>
        <location evidence="1">Nucleus</location>
    </subcellularLocation>
</comment>
<protein>
    <recommendedName>
        <fullName evidence="6">Serum response factor homolog</fullName>
    </recommendedName>
</protein>
<dbReference type="PROSITE" id="PS00350">
    <property type="entry name" value="MADS_BOX_1"/>
    <property type="match status" value="1"/>
</dbReference>
<dbReference type="SMART" id="SM00432">
    <property type="entry name" value="MADS"/>
    <property type="match status" value="1"/>
</dbReference>
<gene>
    <name evidence="9" type="ORF">CTOB1V02_LOCUS6613</name>
</gene>
<dbReference type="GO" id="GO:0000981">
    <property type="term" value="F:DNA-binding transcription factor activity, RNA polymerase II-specific"/>
    <property type="evidence" value="ECO:0007669"/>
    <property type="project" value="InterPro"/>
</dbReference>
<proteinExistence type="predicted"/>
<feature type="region of interest" description="Disordered" evidence="7">
    <location>
        <begin position="235"/>
        <end position="407"/>
    </location>
</feature>
<reference evidence="9" key="1">
    <citation type="submission" date="2020-11" db="EMBL/GenBank/DDBJ databases">
        <authorList>
            <person name="Tran Van P."/>
        </authorList>
    </citation>
    <scope>NUCLEOTIDE SEQUENCE</scope>
</reference>
<dbReference type="PRINTS" id="PR00404">
    <property type="entry name" value="MADSDOMAIN"/>
</dbReference>
<sequence>MDLAVSSSTIHNAPPPTAHAQRIPAISLRSTESLMNGSNVLVNGYNSCAGSHVIVENPSPMAASRKRVPNPPSPDDGIVHTAPVPKKTKGRVKLKMEFINDKMRRYTTFSKRKAGLMKKAYELSTLTGTQVMVLVASETGHVYTFATRKLQPMITSNAGKALIQTCLNSPDAASTVAEGFRESPPELEDVEREISASLPRICPRPSPQTPPMPSMESHLSRLGRDENRVLKWVSTLPSEDGEDPEEEEEVCKQSPAEDSSSIDEDAAGDACFPTPSATVTTSSMSRPSPSMHYVPPRCQTLTTTSHPYLRAPDDPTYPIPLNYTRQQSFNPTHAQFHDTKPPEQQQQHGYLHLQQQGGPPSQPNRESFQEPSPQPDRRIITRQQHQLQHGSPQQSPRVSRTRRGTVQ</sequence>
<dbReference type="CDD" id="cd00266">
    <property type="entry name" value="MADS_SRF_like"/>
    <property type="match status" value="1"/>
</dbReference>
<evidence type="ECO:0000256" key="7">
    <source>
        <dbReference type="SAM" id="MobiDB-lite"/>
    </source>
</evidence>
<dbReference type="GO" id="GO:0046983">
    <property type="term" value="F:protein dimerization activity"/>
    <property type="evidence" value="ECO:0007669"/>
    <property type="project" value="InterPro"/>
</dbReference>
<dbReference type="InterPro" id="IPR036879">
    <property type="entry name" value="TF_MADSbox_sf"/>
</dbReference>
<keyword evidence="5" id="KW-0539">Nucleus</keyword>
<evidence type="ECO:0000256" key="3">
    <source>
        <dbReference type="ARBA" id="ARBA00023125"/>
    </source>
</evidence>
<dbReference type="InterPro" id="IPR050142">
    <property type="entry name" value="MADS-box/MEF2_TF"/>
</dbReference>
<dbReference type="EMBL" id="OB661675">
    <property type="protein sequence ID" value="CAD7228735.1"/>
    <property type="molecule type" value="Genomic_DNA"/>
</dbReference>
<name>A0A7R8WBT3_9CRUS</name>
<evidence type="ECO:0000256" key="6">
    <source>
        <dbReference type="ARBA" id="ARBA00069746"/>
    </source>
</evidence>
<feature type="compositionally biased region" description="Polar residues" evidence="7">
    <location>
        <begin position="323"/>
        <end position="333"/>
    </location>
</feature>
<keyword evidence="2" id="KW-0805">Transcription regulation</keyword>
<evidence type="ECO:0000256" key="5">
    <source>
        <dbReference type="ARBA" id="ARBA00023242"/>
    </source>
</evidence>
<feature type="compositionally biased region" description="Pro residues" evidence="7">
    <location>
        <begin position="202"/>
        <end position="213"/>
    </location>
</feature>
<evidence type="ECO:0000256" key="4">
    <source>
        <dbReference type="ARBA" id="ARBA00023163"/>
    </source>
</evidence>
<dbReference type="InterPro" id="IPR002100">
    <property type="entry name" value="TF_MADSbox"/>
</dbReference>
<dbReference type="Gene3D" id="3.40.1810.10">
    <property type="entry name" value="Transcription factor, MADS-box"/>
    <property type="match status" value="1"/>
</dbReference>
<feature type="region of interest" description="Disordered" evidence="7">
    <location>
        <begin position="199"/>
        <end position="218"/>
    </location>
</feature>
<feature type="compositionally biased region" description="Low complexity" evidence="7">
    <location>
        <begin position="344"/>
        <end position="358"/>
    </location>
</feature>
<dbReference type="GO" id="GO:0045944">
    <property type="term" value="P:positive regulation of transcription by RNA polymerase II"/>
    <property type="evidence" value="ECO:0007669"/>
    <property type="project" value="InterPro"/>
</dbReference>
<dbReference type="PANTHER" id="PTHR48019">
    <property type="entry name" value="SERUM RESPONSE FACTOR HOMOLOG"/>
    <property type="match status" value="1"/>
</dbReference>
<dbReference type="SUPFAM" id="SSF55455">
    <property type="entry name" value="SRF-like"/>
    <property type="match status" value="1"/>
</dbReference>
<feature type="compositionally biased region" description="Low complexity" evidence="7">
    <location>
        <begin position="383"/>
        <end position="396"/>
    </location>
</feature>
<feature type="compositionally biased region" description="Polar residues" evidence="7">
    <location>
        <begin position="1"/>
        <end position="11"/>
    </location>
</feature>
<evidence type="ECO:0000313" key="9">
    <source>
        <dbReference type="EMBL" id="CAD7228735.1"/>
    </source>
</evidence>
<dbReference type="Pfam" id="PF00319">
    <property type="entry name" value="SRF-TF"/>
    <property type="match status" value="1"/>
</dbReference>
<evidence type="ECO:0000256" key="2">
    <source>
        <dbReference type="ARBA" id="ARBA00023015"/>
    </source>
</evidence>
<organism evidence="9">
    <name type="scientific">Cyprideis torosa</name>
    <dbReference type="NCBI Taxonomy" id="163714"/>
    <lineage>
        <taxon>Eukaryota</taxon>
        <taxon>Metazoa</taxon>
        <taxon>Ecdysozoa</taxon>
        <taxon>Arthropoda</taxon>
        <taxon>Crustacea</taxon>
        <taxon>Oligostraca</taxon>
        <taxon>Ostracoda</taxon>
        <taxon>Podocopa</taxon>
        <taxon>Podocopida</taxon>
        <taxon>Cytherocopina</taxon>
        <taxon>Cytheroidea</taxon>
        <taxon>Cytherideidae</taxon>
        <taxon>Cyprideis</taxon>
    </lineage>
</organism>
<dbReference type="AlphaFoldDB" id="A0A7R8WBT3"/>
<dbReference type="PROSITE" id="PS50066">
    <property type="entry name" value="MADS_BOX_2"/>
    <property type="match status" value="1"/>
</dbReference>
<evidence type="ECO:0000256" key="1">
    <source>
        <dbReference type="ARBA" id="ARBA00004123"/>
    </source>
</evidence>
<feature type="domain" description="MADS-box" evidence="8">
    <location>
        <begin position="89"/>
        <end position="149"/>
    </location>
</feature>
<feature type="region of interest" description="Disordered" evidence="7">
    <location>
        <begin position="1"/>
        <end position="21"/>
    </location>
</feature>
<keyword evidence="3" id="KW-0238">DNA-binding</keyword>